<evidence type="ECO:0000313" key="7">
    <source>
        <dbReference type="EMBL" id="KAG9279512.1"/>
    </source>
</evidence>
<dbReference type="PROSITE" id="PS51526">
    <property type="entry name" value="RFX_DBD"/>
    <property type="match status" value="1"/>
</dbReference>
<feature type="compositionally biased region" description="Basic residues" evidence="5">
    <location>
        <begin position="432"/>
        <end position="441"/>
    </location>
</feature>
<dbReference type="PANTHER" id="PTHR12619">
    <property type="entry name" value="RFX TRANSCRIPTION FACTOR FAMILY"/>
    <property type="match status" value="1"/>
</dbReference>
<keyword evidence="3" id="KW-0539">Nucleus</keyword>
<sequence length="599" mass="64634">MMEDRIKTDTSSGEGDTEPSMLLQKLKSNISKSVQNKVDTILRDVQQFSDNDKLYLYLQLPSGPSAGEKSGDSNSVNTADQLHTCNWIRSHLEEHADTCLPKQDVYETYRKHCENLQQRPLSAANFGKIIRDIFPNIKARRLGGRGQSKYCYSGIRRKTVLNMPLLPNLDLKNDPSELTELVQTYKQEVTEAACELICGWAQKILKRSFDTVVEIARFLVQEHIVNPRCSQAELVTSAALAGGPSKPHKVIKKIPATPKGTGGEEDGNSQDPKKDKDGVEQVSSGKQQVSEKPAKAPESSRSGGRDLQVEALMKMKKFPQILPRGSIPDKSPLSVHSSPPAFTANDSSSVKVTLPITVTTIPPQQRAPPLPVVILPSALSLSYPDQEKSTSVTVSTSAAPTPVVQRPRATAPKRGPDPSTMITVAGPGAVPPKRKRGRPRKPRPEDMTAHPVAAAAAPSLNPNLVSRGVIQKALSSAASGQSSQVMEIVLQDQQGLMVSQEVRDSEQKGVVVKSQTGPEPDAPAVLLVQDAHQPACEPSRAMVIQRAPISQAVTQTGAIHLPPASVDEKNKEVHLTLVEAPPTSSEKSGPEKPSSTKAP</sequence>
<dbReference type="GO" id="GO:0000981">
    <property type="term" value="F:DNA-binding transcription factor activity, RNA polymerase II-specific"/>
    <property type="evidence" value="ECO:0007669"/>
    <property type="project" value="TreeGrafter"/>
</dbReference>
<dbReference type="Gene3D" id="6.10.140.1290">
    <property type="match status" value="1"/>
</dbReference>
<dbReference type="Pfam" id="PF02257">
    <property type="entry name" value="RFX_DNA_binding"/>
    <property type="match status" value="1"/>
</dbReference>
<evidence type="ECO:0000256" key="1">
    <source>
        <dbReference type="ARBA" id="ARBA00004123"/>
    </source>
</evidence>
<feature type="compositionally biased region" description="Polar residues" evidence="5">
    <location>
        <begin position="281"/>
        <end position="290"/>
    </location>
</feature>
<dbReference type="Ensembl" id="ENSAMXT00005044683.1">
    <property type="protein sequence ID" value="ENSAMXP00005041041.1"/>
    <property type="gene ID" value="ENSAMXG00005019218.1"/>
</dbReference>
<dbReference type="Proteomes" id="UP000752171">
    <property type="component" value="Unassembled WGS sequence"/>
</dbReference>
<accession>A0A8B9RGG8</accession>
<feature type="region of interest" description="Disordered" evidence="5">
    <location>
        <begin position="1"/>
        <end position="21"/>
    </location>
</feature>
<dbReference type="Gene3D" id="1.10.10.10">
    <property type="entry name" value="Winged helix-like DNA-binding domain superfamily/Winged helix DNA-binding domain"/>
    <property type="match status" value="1"/>
</dbReference>
<dbReference type="GO" id="GO:0005634">
    <property type="term" value="C:nucleus"/>
    <property type="evidence" value="ECO:0007669"/>
    <property type="project" value="UniProtKB-SubCell"/>
</dbReference>
<evidence type="ECO:0000256" key="3">
    <source>
        <dbReference type="ARBA" id="ARBA00023242"/>
    </source>
</evidence>
<keyword evidence="2 7" id="KW-0238">DNA-binding</keyword>
<evidence type="ECO:0000256" key="2">
    <source>
        <dbReference type="ARBA" id="ARBA00023125"/>
    </source>
</evidence>
<dbReference type="InterPro" id="IPR036388">
    <property type="entry name" value="WH-like_DNA-bd_sf"/>
</dbReference>
<dbReference type="FunFam" id="1.10.10.10:FF:000128">
    <property type="entry name" value="DNA-binding protein RFX5 isoform X1"/>
    <property type="match status" value="1"/>
</dbReference>
<feature type="region of interest" description="Disordered" evidence="5">
    <location>
        <begin position="241"/>
        <end position="306"/>
    </location>
</feature>
<dbReference type="GO" id="GO:0000978">
    <property type="term" value="F:RNA polymerase II cis-regulatory region sequence-specific DNA binding"/>
    <property type="evidence" value="ECO:0007669"/>
    <property type="project" value="TreeGrafter"/>
</dbReference>
<dbReference type="SUPFAM" id="SSF46785">
    <property type="entry name" value="Winged helix' DNA-binding domain"/>
    <property type="match status" value="1"/>
</dbReference>
<evidence type="ECO:0000256" key="5">
    <source>
        <dbReference type="SAM" id="MobiDB-lite"/>
    </source>
</evidence>
<name>A0A8B9RGG8_ASTMX</name>
<feature type="compositionally biased region" description="Low complexity" evidence="5">
    <location>
        <begin position="389"/>
        <end position="404"/>
    </location>
</feature>
<evidence type="ECO:0000313" key="9">
    <source>
        <dbReference type="Proteomes" id="UP000694621"/>
    </source>
</evidence>
<dbReference type="PANTHER" id="PTHR12619:SF18">
    <property type="entry name" value="DNA-BINDING PROTEIN RFX5"/>
    <property type="match status" value="1"/>
</dbReference>
<gene>
    <name evidence="7" type="primary">RFX5</name>
    <name evidence="7" type="ORF">AMEX_G5038</name>
</gene>
<reference evidence="7 10" key="1">
    <citation type="submission" date="2021-07" db="EMBL/GenBank/DDBJ databases">
        <authorList>
            <person name="Imarazene B."/>
            <person name="Zahm M."/>
            <person name="Klopp C."/>
            <person name="Cabau C."/>
            <person name="Beille S."/>
            <person name="Jouanno E."/>
            <person name="Castinel A."/>
            <person name="Lluch J."/>
            <person name="Gil L."/>
            <person name="Kuchtly C."/>
            <person name="Lopez Roques C."/>
            <person name="Donnadieu C."/>
            <person name="Parrinello H."/>
            <person name="Journot L."/>
            <person name="Du K."/>
            <person name="Schartl M."/>
            <person name="Retaux S."/>
            <person name="Guiguen Y."/>
        </authorList>
    </citation>
    <scope>NUCLEOTIDE SEQUENCE [LARGE SCALE GENOMIC DNA]</scope>
    <source>
        <strain evidence="7">Pach_M1</strain>
        <tissue evidence="7">Testis</tissue>
    </source>
</reference>
<dbReference type="InterPro" id="IPR036390">
    <property type="entry name" value="WH_DNA-bd_sf"/>
</dbReference>
<feature type="region of interest" description="Disordered" evidence="5">
    <location>
        <begin position="320"/>
        <end position="348"/>
    </location>
</feature>
<feature type="region of interest" description="Disordered" evidence="5">
    <location>
        <begin position="385"/>
        <end position="450"/>
    </location>
</feature>
<feature type="domain" description="RFX-type winged-helix" evidence="6">
    <location>
        <begin position="84"/>
        <end position="159"/>
    </location>
</feature>
<reference evidence="8" key="2">
    <citation type="submission" date="2025-05" db="UniProtKB">
        <authorList>
            <consortium name="Ensembl"/>
        </authorList>
    </citation>
    <scope>IDENTIFICATION</scope>
</reference>
<dbReference type="Pfam" id="PF18326">
    <property type="entry name" value="RFX5_N"/>
    <property type="match status" value="1"/>
</dbReference>
<feature type="compositionally biased region" description="Low complexity" evidence="5">
    <location>
        <begin position="581"/>
        <end position="599"/>
    </location>
</feature>
<evidence type="ECO:0000256" key="4">
    <source>
        <dbReference type="ARBA" id="ARBA00061114"/>
    </source>
</evidence>
<dbReference type="AlphaFoldDB" id="A0A8B9RGG8"/>
<dbReference type="InterPro" id="IPR003150">
    <property type="entry name" value="DNA-bd_RFX"/>
</dbReference>
<comment type="subcellular location">
    <subcellularLocation>
        <location evidence="1">Nucleus</location>
    </subcellularLocation>
</comment>
<proteinExistence type="inferred from homology"/>
<dbReference type="Proteomes" id="UP000694621">
    <property type="component" value="Unplaced"/>
</dbReference>
<feature type="region of interest" description="Disordered" evidence="5">
    <location>
        <begin position="562"/>
        <end position="599"/>
    </location>
</feature>
<dbReference type="InterPro" id="IPR039779">
    <property type="entry name" value="RFX-like"/>
</dbReference>
<evidence type="ECO:0000313" key="8">
    <source>
        <dbReference type="Ensembl" id="ENSAMXP00005041041.1"/>
    </source>
</evidence>
<organism evidence="8 9">
    <name type="scientific">Astyanax mexicanus</name>
    <name type="common">Blind cave fish</name>
    <name type="synonym">Astyanax fasciatus mexicanus</name>
    <dbReference type="NCBI Taxonomy" id="7994"/>
    <lineage>
        <taxon>Eukaryota</taxon>
        <taxon>Metazoa</taxon>
        <taxon>Chordata</taxon>
        <taxon>Craniata</taxon>
        <taxon>Vertebrata</taxon>
        <taxon>Euteleostomi</taxon>
        <taxon>Actinopterygii</taxon>
        <taxon>Neopterygii</taxon>
        <taxon>Teleostei</taxon>
        <taxon>Ostariophysi</taxon>
        <taxon>Characiformes</taxon>
        <taxon>Characoidei</taxon>
        <taxon>Acestrorhamphidae</taxon>
        <taxon>Acestrorhamphinae</taxon>
        <taxon>Astyanax</taxon>
    </lineage>
</organism>
<comment type="similarity">
    <text evidence="4">Belongs to the RFX family.</text>
</comment>
<dbReference type="EMBL" id="JAICCE010000003">
    <property type="protein sequence ID" value="KAG9279512.1"/>
    <property type="molecule type" value="Genomic_DNA"/>
</dbReference>
<protein>
    <submittedName>
        <fullName evidence="7">DNA-binding protein RFX5 isoform X2</fullName>
    </submittedName>
    <submittedName>
        <fullName evidence="8">Regulatory factor X5</fullName>
    </submittedName>
</protein>
<evidence type="ECO:0000313" key="10">
    <source>
        <dbReference type="Proteomes" id="UP000752171"/>
    </source>
</evidence>
<evidence type="ECO:0000259" key="6">
    <source>
        <dbReference type="PROSITE" id="PS51526"/>
    </source>
</evidence>